<dbReference type="GO" id="GO:0003735">
    <property type="term" value="F:structural constituent of ribosome"/>
    <property type="evidence" value="ECO:0007669"/>
    <property type="project" value="InterPro"/>
</dbReference>
<evidence type="ECO:0000256" key="3">
    <source>
        <dbReference type="ARBA" id="ARBA00023274"/>
    </source>
</evidence>
<evidence type="ECO:0000256" key="4">
    <source>
        <dbReference type="ARBA" id="ARBA00035480"/>
    </source>
</evidence>
<evidence type="ECO:0000256" key="6">
    <source>
        <dbReference type="RuleBase" id="RU004006"/>
    </source>
</evidence>
<evidence type="ECO:0000313" key="7">
    <source>
        <dbReference type="EMBL" id="AQU89584.1"/>
    </source>
</evidence>
<dbReference type="InterPro" id="IPR001063">
    <property type="entry name" value="Ribosomal_uL22"/>
</dbReference>
<protein>
    <recommendedName>
        <fullName evidence="4">50S ribosomal protein L22</fullName>
    </recommendedName>
</protein>
<dbReference type="Pfam" id="PF00237">
    <property type="entry name" value="Ribosomal_L22"/>
    <property type="match status" value="1"/>
</dbReference>
<keyword evidence="6" id="KW-0699">rRNA-binding</keyword>
<dbReference type="InterPro" id="IPR018260">
    <property type="entry name" value="Ribosomal_uL22_CS"/>
</dbReference>
<sequence>MLNKFKFKWKSVPISYKKLSFYSKLLSNKPILFYINNIFLKKIDFYLKKITNSIINNCKTNNIFITQFLVGKSIIVKKINFRAKGRINFILKRYSNIIINVIYG</sequence>
<keyword evidence="2 5" id="KW-0689">Ribosomal protein</keyword>
<dbReference type="GO" id="GO:0005840">
    <property type="term" value="C:ribosome"/>
    <property type="evidence" value="ECO:0007669"/>
    <property type="project" value="UniProtKB-KW"/>
</dbReference>
<keyword evidence="3 5" id="KW-0687">Ribonucleoprotein</keyword>
<dbReference type="EMBL" id="CP019943">
    <property type="protein sequence ID" value="AQU89584.1"/>
    <property type="molecule type" value="Genomic_DNA"/>
</dbReference>
<evidence type="ECO:0000256" key="2">
    <source>
        <dbReference type="ARBA" id="ARBA00022980"/>
    </source>
</evidence>
<gene>
    <name evidence="7" type="ORF">BW244_0166</name>
</gene>
<dbReference type="GO" id="GO:0006412">
    <property type="term" value="P:translation"/>
    <property type="evidence" value="ECO:0007669"/>
    <property type="project" value="InterPro"/>
</dbReference>
<comment type="similarity">
    <text evidence="1 5">Belongs to the universal ribosomal protein uL22 family.</text>
</comment>
<evidence type="ECO:0000256" key="1">
    <source>
        <dbReference type="ARBA" id="ARBA00009451"/>
    </source>
</evidence>
<dbReference type="SUPFAM" id="SSF54843">
    <property type="entry name" value="Ribosomal protein L22"/>
    <property type="match status" value="1"/>
</dbReference>
<keyword evidence="6" id="KW-0694">RNA-binding</keyword>
<dbReference type="Proteomes" id="UP000189666">
    <property type="component" value="Chromosome"/>
</dbReference>
<reference evidence="7 8" key="1">
    <citation type="submission" date="2017-02" db="EMBL/GenBank/DDBJ databases">
        <title>Complete Genome of Candidatus Carsonella ruddii strain BC, a Nutritional Endosymbiont of Bactericera cockerelli.</title>
        <authorList>
            <person name="Riley A.B."/>
            <person name="Kim D.H."/>
            <person name="Hansen A.K."/>
        </authorList>
    </citation>
    <scope>NUCLEOTIDE SEQUENCE [LARGE SCALE GENOMIC DNA]</scope>
    <source>
        <strain evidence="7 8">BC</strain>
    </source>
</reference>
<evidence type="ECO:0000256" key="5">
    <source>
        <dbReference type="RuleBase" id="RU004005"/>
    </source>
</evidence>
<dbReference type="AlphaFoldDB" id="A0A1U9RRQ5"/>
<evidence type="ECO:0000313" key="8">
    <source>
        <dbReference type="Proteomes" id="UP000189666"/>
    </source>
</evidence>
<name>A0A1U9RRQ5_CARRU</name>
<dbReference type="PROSITE" id="PS00464">
    <property type="entry name" value="RIBOSOMAL_L22"/>
    <property type="match status" value="1"/>
</dbReference>
<comment type="subunit">
    <text evidence="6">Part of the 50S ribosomal subunit.</text>
</comment>
<dbReference type="GO" id="GO:1990904">
    <property type="term" value="C:ribonucleoprotein complex"/>
    <property type="evidence" value="ECO:0007669"/>
    <property type="project" value="UniProtKB-KW"/>
</dbReference>
<accession>A0A1U9RRQ5</accession>
<dbReference type="GO" id="GO:0019843">
    <property type="term" value="F:rRNA binding"/>
    <property type="evidence" value="ECO:0007669"/>
    <property type="project" value="UniProtKB-KW"/>
</dbReference>
<dbReference type="Gene3D" id="3.90.470.10">
    <property type="entry name" value="Ribosomal protein L22/L17"/>
    <property type="match status" value="1"/>
</dbReference>
<dbReference type="RefSeq" id="WP_211118425.1">
    <property type="nucleotide sequence ID" value="NZ_CP019943.1"/>
</dbReference>
<proteinExistence type="inferred from homology"/>
<organism evidence="7 8">
    <name type="scientific">Carsonella ruddii</name>
    <dbReference type="NCBI Taxonomy" id="114186"/>
    <lineage>
        <taxon>Bacteria</taxon>
        <taxon>Pseudomonadati</taxon>
        <taxon>Pseudomonadota</taxon>
        <taxon>Gammaproteobacteria</taxon>
        <taxon>Oceanospirillales</taxon>
        <taxon>Halomonadaceae</taxon>
        <taxon>Zymobacter group</taxon>
        <taxon>Candidatus Carsonella</taxon>
    </lineage>
</organism>
<dbReference type="InterPro" id="IPR036394">
    <property type="entry name" value="Ribosomal_uL22_sf"/>
</dbReference>